<evidence type="ECO:0000313" key="5">
    <source>
        <dbReference type="Proteomes" id="UP000494165"/>
    </source>
</evidence>
<proteinExistence type="predicted"/>
<feature type="chain" id="PRO_5035872415" description="C-type lectin domain-containing protein" evidence="2">
    <location>
        <begin position="21"/>
        <end position="266"/>
    </location>
</feature>
<feature type="signal peptide" evidence="2">
    <location>
        <begin position="1"/>
        <end position="20"/>
    </location>
</feature>
<dbReference type="SUPFAM" id="SSF56436">
    <property type="entry name" value="C-type lectin-like"/>
    <property type="match status" value="1"/>
</dbReference>
<dbReference type="OrthoDB" id="6340082at2759"/>
<gene>
    <name evidence="4" type="ORF">CLODIP_2_CD00652</name>
</gene>
<dbReference type="SMART" id="SM00034">
    <property type="entry name" value="CLECT"/>
    <property type="match status" value="1"/>
</dbReference>
<dbReference type="Pfam" id="PF00059">
    <property type="entry name" value="Lectin_C"/>
    <property type="match status" value="1"/>
</dbReference>
<keyword evidence="2" id="KW-0732">Signal</keyword>
<dbReference type="InterPro" id="IPR018378">
    <property type="entry name" value="C-type_lectin_CS"/>
</dbReference>
<dbReference type="PROSITE" id="PS50041">
    <property type="entry name" value="C_TYPE_LECTIN_2"/>
    <property type="match status" value="1"/>
</dbReference>
<comment type="caution">
    <text evidence="4">The sequence shown here is derived from an EMBL/GenBank/DDBJ whole genome shotgun (WGS) entry which is preliminary data.</text>
</comment>
<dbReference type="PANTHER" id="PTHR22803">
    <property type="entry name" value="MANNOSE, PHOSPHOLIPASE, LECTIN RECEPTOR RELATED"/>
    <property type="match status" value="1"/>
</dbReference>
<accession>A0A8S1D852</accession>
<keyword evidence="5" id="KW-1185">Reference proteome</keyword>
<reference evidence="4 5" key="1">
    <citation type="submission" date="2020-04" db="EMBL/GenBank/DDBJ databases">
        <authorList>
            <person name="Alioto T."/>
            <person name="Alioto T."/>
            <person name="Gomez Garrido J."/>
        </authorList>
    </citation>
    <scope>NUCLEOTIDE SEQUENCE [LARGE SCALE GENOMIC DNA]</scope>
</reference>
<feature type="domain" description="C-type lectin" evidence="3">
    <location>
        <begin position="136"/>
        <end position="264"/>
    </location>
</feature>
<dbReference type="AlphaFoldDB" id="A0A8S1D852"/>
<dbReference type="InterPro" id="IPR016186">
    <property type="entry name" value="C-type_lectin-like/link_sf"/>
</dbReference>
<dbReference type="InterPro" id="IPR050111">
    <property type="entry name" value="C-type_lectin/snaclec_domain"/>
</dbReference>
<evidence type="ECO:0000256" key="1">
    <source>
        <dbReference type="ARBA" id="ARBA00023157"/>
    </source>
</evidence>
<evidence type="ECO:0000256" key="2">
    <source>
        <dbReference type="SAM" id="SignalP"/>
    </source>
</evidence>
<evidence type="ECO:0000313" key="4">
    <source>
        <dbReference type="EMBL" id="CAB3378903.1"/>
    </source>
</evidence>
<dbReference type="CDD" id="cd00037">
    <property type="entry name" value="CLECT"/>
    <property type="match status" value="1"/>
</dbReference>
<keyword evidence="1" id="KW-1015">Disulfide bond</keyword>
<dbReference type="EMBL" id="CADEPI010000174">
    <property type="protein sequence ID" value="CAB3378903.1"/>
    <property type="molecule type" value="Genomic_DNA"/>
</dbReference>
<dbReference type="Gene3D" id="3.10.100.10">
    <property type="entry name" value="Mannose-Binding Protein A, subunit A"/>
    <property type="match status" value="1"/>
</dbReference>
<organism evidence="4 5">
    <name type="scientific">Cloeon dipterum</name>
    <dbReference type="NCBI Taxonomy" id="197152"/>
    <lineage>
        <taxon>Eukaryota</taxon>
        <taxon>Metazoa</taxon>
        <taxon>Ecdysozoa</taxon>
        <taxon>Arthropoda</taxon>
        <taxon>Hexapoda</taxon>
        <taxon>Insecta</taxon>
        <taxon>Pterygota</taxon>
        <taxon>Palaeoptera</taxon>
        <taxon>Ephemeroptera</taxon>
        <taxon>Pisciforma</taxon>
        <taxon>Baetidae</taxon>
        <taxon>Cloeon</taxon>
    </lineage>
</organism>
<dbReference type="InterPro" id="IPR016187">
    <property type="entry name" value="CTDL_fold"/>
</dbReference>
<dbReference type="PROSITE" id="PS00615">
    <property type="entry name" value="C_TYPE_LECTIN_1"/>
    <property type="match status" value="1"/>
</dbReference>
<protein>
    <recommendedName>
        <fullName evidence="3">C-type lectin domain-containing protein</fullName>
    </recommendedName>
</protein>
<dbReference type="InterPro" id="IPR001304">
    <property type="entry name" value="C-type_lectin-like"/>
</dbReference>
<evidence type="ECO:0000259" key="3">
    <source>
        <dbReference type="PROSITE" id="PS50041"/>
    </source>
</evidence>
<sequence length="266" mass="30286">MGSLKTFILLFVLFTSNSNAEDSSQDQDVQPNQDCVKKTVPYTDLVKLEKKLCDKRVEVVEEKLRGTMGQFGITKVLFDRLIDTMHENGKIKLEKCELQKAFLQEQHRECNENDVARKTKERLAAANLTGRLMSLYPGSKYYISTYDLSWHLAGKFCKSVGMELASVESEEENTAIYQAIVNTTNESYKGERTVHYWTSGTDLDSEGNFYWSATGEDIGAFTSFAENQPDNADGKENCLQLCNESDTFRWDDEDCSTKLKFICELN</sequence>
<dbReference type="Proteomes" id="UP000494165">
    <property type="component" value="Unassembled WGS sequence"/>
</dbReference>
<name>A0A8S1D852_9INSE</name>